<evidence type="ECO:0000313" key="2">
    <source>
        <dbReference type="EMBL" id="MUB62637.1"/>
    </source>
</evidence>
<dbReference type="EMBL" id="QSON01000003">
    <property type="protein sequence ID" value="RGJ06101.1"/>
    <property type="molecule type" value="Genomic_DNA"/>
</dbReference>
<sequence>MNEMGEIQEATQILRVSFEGIEIFMKIIGGGIHTAKDIGKIFGKLVEMERLYGRTSVKDLLKTGGDLQVFRFDTVDIQKVKKLADKYKIRYALLPDINKADGKSEILFHSDATPRVNQIIGEVSGGRIESIQDYIDNGEENELKETYGIEKGGKENPNGEIAHKEPSISPFGFRAVGTFLAETPGASVGEISNAIDMPWAEVEPILQHMEDLGILEINEEGSTAFKMDTGEFDEYVRLDKWQKTEAMEPIIQGMGQPQKTEQMSEMNDRQKKVLQHAKEASKGDPNIHQIFIARSLAVEETDNRILTRIPGKRNEYLWIEKNAISHISEEKRTIFASLQKDKDYSIVNNEGRVIGKRTGEQLYSQSYDPVLKETRDMLYRKKEETRKRQMASQMKKRGGR</sequence>
<gene>
    <name evidence="3" type="ORF">DXD79_08890</name>
    <name evidence="2" type="ORF">GNE07_06095</name>
</gene>
<reference evidence="2 5" key="2">
    <citation type="submission" date="2019-09" db="EMBL/GenBank/DDBJ databases">
        <title>Draft genome sequencing of Hungatella hathewayi 123Y-2.</title>
        <authorList>
            <person name="Lv Q."/>
            <person name="Li S."/>
        </authorList>
    </citation>
    <scope>NUCLEOTIDE SEQUENCE [LARGE SCALE GENOMIC DNA]</scope>
    <source>
        <strain evidence="2 5">123Y-2</strain>
    </source>
</reference>
<evidence type="ECO:0000256" key="1">
    <source>
        <dbReference type="SAM" id="MobiDB-lite"/>
    </source>
</evidence>
<dbReference type="Proteomes" id="UP000263014">
    <property type="component" value="Unassembled WGS sequence"/>
</dbReference>
<dbReference type="OrthoDB" id="1919072at2"/>
<dbReference type="EMBL" id="WNME01000003">
    <property type="protein sequence ID" value="MUB62637.1"/>
    <property type="molecule type" value="Genomic_DNA"/>
</dbReference>
<dbReference type="Pfam" id="PF12687">
    <property type="entry name" value="DUF3801"/>
    <property type="match status" value="1"/>
</dbReference>
<protein>
    <submittedName>
        <fullName evidence="2">DUF3801 domain-containing protein</fullName>
    </submittedName>
    <submittedName>
        <fullName evidence="3">PcfB family protein</fullName>
    </submittedName>
</protein>
<organism evidence="3 4">
    <name type="scientific">Hungatella hathewayi</name>
    <dbReference type="NCBI Taxonomy" id="154046"/>
    <lineage>
        <taxon>Bacteria</taxon>
        <taxon>Bacillati</taxon>
        <taxon>Bacillota</taxon>
        <taxon>Clostridia</taxon>
        <taxon>Lachnospirales</taxon>
        <taxon>Lachnospiraceae</taxon>
        <taxon>Hungatella</taxon>
    </lineage>
</organism>
<reference evidence="3 4" key="1">
    <citation type="submission" date="2018-08" db="EMBL/GenBank/DDBJ databases">
        <title>A genome reference for cultivated species of the human gut microbiota.</title>
        <authorList>
            <person name="Zou Y."/>
            <person name="Xue W."/>
            <person name="Luo G."/>
        </authorList>
    </citation>
    <scope>NUCLEOTIDE SEQUENCE [LARGE SCALE GENOMIC DNA]</scope>
    <source>
        <strain evidence="3 4">TM09-12</strain>
    </source>
</reference>
<proteinExistence type="predicted"/>
<dbReference type="Proteomes" id="UP000434223">
    <property type="component" value="Unassembled WGS sequence"/>
</dbReference>
<evidence type="ECO:0000313" key="4">
    <source>
        <dbReference type="Proteomes" id="UP000263014"/>
    </source>
</evidence>
<name>A0A374PCF6_9FIRM</name>
<evidence type="ECO:0000313" key="5">
    <source>
        <dbReference type="Proteomes" id="UP000434223"/>
    </source>
</evidence>
<comment type="caution">
    <text evidence="3">The sequence shown here is derived from an EMBL/GenBank/DDBJ whole genome shotgun (WGS) entry which is preliminary data.</text>
</comment>
<evidence type="ECO:0000313" key="3">
    <source>
        <dbReference type="EMBL" id="RGJ06101.1"/>
    </source>
</evidence>
<feature type="region of interest" description="Disordered" evidence="1">
    <location>
        <begin position="381"/>
        <end position="400"/>
    </location>
</feature>
<accession>A0A374PCF6</accession>
<dbReference type="InterPro" id="IPR024234">
    <property type="entry name" value="DUF3801"/>
</dbReference>
<dbReference type="AlphaFoldDB" id="A0A374PCF6"/>